<feature type="region of interest" description="Disordered" evidence="14">
    <location>
        <begin position="275"/>
        <end position="421"/>
    </location>
</feature>
<dbReference type="Gene3D" id="3.40.50.300">
    <property type="entry name" value="P-loop containing nucleotide triphosphate hydrolases"/>
    <property type="match status" value="1"/>
</dbReference>
<dbReference type="GO" id="GO:0005634">
    <property type="term" value="C:nucleus"/>
    <property type="evidence" value="ECO:0007669"/>
    <property type="project" value="UniProtKB-SubCell"/>
</dbReference>
<feature type="compositionally biased region" description="Basic residues" evidence="14">
    <location>
        <begin position="320"/>
        <end position="330"/>
    </location>
</feature>
<dbReference type="GO" id="GO:0005524">
    <property type="term" value="F:ATP binding"/>
    <property type="evidence" value="ECO:0007669"/>
    <property type="project" value="UniProtKB-KW"/>
</dbReference>
<feature type="region of interest" description="Disordered" evidence="14">
    <location>
        <begin position="1028"/>
        <end position="1214"/>
    </location>
</feature>
<evidence type="ECO:0000313" key="18">
    <source>
        <dbReference type="Proteomes" id="UP001152320"/>
    </source>
</evidence>
<dbReference type="InterPro" id="IPR049730">
    <property type="entry name" value="SNF2/RAD54-like_C"/>
</dbReference>
<feature type="compositionally biased region" description="Basic and acidic residues" evidence="14">
    <location>
        <begin position="18"/>
        <end position="28"/>
    </location>
</feature>
<organism evidence="17 18">
    <name type="scientific">Holothuria leucospilota</name>
    <name type="common">Black long sea cucumber</name>
    <name type="synonym">Mertensiothuria leucospilota</name>
    <dbReference type="NCBI Taxonomy" id="206669"/>
    <lineage>
        <taxon>Eukaryota</taxon>
        <taxon>Metazoa</taxon>
        <taxon>Echinodermata</taxon>
        <taxon>Eleutherozoa</taxon>
        <taxon>Echinozoa</taxon>
        <taxon>Holothuroidea</taxon>
        <taxon>Aspidochirotacea</taxon>
        <taxon>Aspidochirotida</taxon>
        <taxon>Holothuriidae</taxon>
        <taxon>Holothuria</taxon>
    </lineage>
</organism>
<feature type="compositionally biased region" description="Basic and acidic residues" evidence="14">
    <location>
        <begin position="304"/>
        <end position="319"/>
    </location>
</feature>
<evidence type="ECO:0000256" key="3">
    <source>
        <dbReference type="ARBA" id="ARBA00022741"/>
    </source>
</evidence>
<keyword evidence="10" id="KW-0539">Nucleus</keyword>
<dbReference type="CDD" id="cd22254">
    <property type="entry name" value="CSB_WHD"/>
    <property type="match status" value="1"/>
</dbReference>
<dbReference type="InterPro" id="IPR038718">
    <property type="entry name" value="SNF2-like_sf"/>
</dbReference>
<feature type="compositionally biased region" description="Polar residues" evidence="14">
    <location>
        <begin position="1"/>
        <end position="17"/>
    </location>
</feature>
<keyword evidence="9" id="KW-0234">DNA repair</keyword>
<name>A0A9Q1C3V4_HOLLE</name>
<evidence type="ECO:0000256" key="4">
    <source>
        <dbReference type="ARBA" id="ARBA00022763"/>
    </source>
</evidence>
<dbReference type="InterPro" id="IPR000330">
    <property type="entry name" value="SNF2_N"/>
</dbReference>
<dbReference type="InterPro" id="IPR058951">
    <property type="entry name" value="WHD_Rad26_CSB-like"/>
</dbReference>
<dbReference type="Pfam" id="PF25875">
    <property type="entry name" value="WHD_Rad26_CSB"/>
    <property type="match status" value="1"/>
</dbReference>
<gene>
    <name evidence="17" type="ORF">HOLleu_18465</name>
</gene>
<protein>
    <recommendedName>
        <fullName evidence="11">DNA excision repair protein ERCC-6</fullName>
    </recommendedName>
    <alternativeName>
        <fullName evidence="12">ATP-dependent helicase ERCC6</fullName>
    </alternativeName>
    <alternativeName>
        <fullName evidence="13">Cockayne syndrome protein CSB</fullName>
    </alternativeName>
</protein>
<dbReference type="OrthoDB" id="413460at2759"/>
<dbReference type="GO" id="GO:0004386">
    <property type="term" value="F:helicase activity"/>
    <property type="evidence" value="ECO:0007669"/>
    <property type="project" value="UniProtKB-KW"/>
</dbReference>
<feature type="compositionally biased region" description="Basic and acidic residues" evidence="14">
    <location>
        <begin position="1109"/>
        <end position="1118"/>
    </location>
</feature>
<dbReference type="CDD" id="cd18000">
    <property type="entry name" value="DEXHc_ERCC6"/>
    <property type="match status" value="1"/>
</dbReference>
<evidence type="ECO:0000256" key="6">
    <source>
        <dbReference type="ARBA" id="ARBA00022806"/>
    </source>
</evidence>
<keyword evidence="3" id="KW-0547">Nucleotide-binding</keyword>
<feature type="region of interest" description="Disordered" evidence="14">
    <location>
        <begin position="1"/>
        <end position="52"/>
    </location>
</feature>
<dbReference type="CDD" id="cd21397">
    <property type="entry name" value="cc_ERCC-6_N"/>
    <property type="match status" value="1"/>
</dbReference>
<evidence type="ECO:0000259" key="16">
    <source>
        <dbReference type="PROSITE" id="PS51194"/>
    </source>
</evidence>
<feature type="region of interest" description="Disordered" evidence="14">
    <location>
        <begin position="469"/>
        <end position="495"/>
    </location>
</feature>
<feature type="compositionally biased region" description="Basic residues" evidence="14">
    <location>
        <begin position="275"/>
        <end position="284"/>
    </location>
</feature>
<dbReference type="SMART" id="SM00487">
    <property type="entry name" value="DEXDc"/>
    <property type="match status" value="1"/>
</dbReference>
<feature type="compositionally biased region" description="Basic and acidic residues" evidence="14">
    <location>
        <begin position="1140"/>
        <end position="1163"/>
    </location>
</feature>
<dbReference type="Pfam" id="PF00176">
    <property type="entry name" value="SNF2-rel_dom"/>
    <property type="match status" value="1"/>
</dbReference>
<dbReference type="InterPro" id="IPR027417">
    <property type="entry name" value="P-loop_NTPase"/>
</dbReference>
<dbReference type="PROSITE" id="PS51192">
    <property type="entry name" value="HELICASE_ATP_BIND_1"/>
    <property type="match status" value="1"/>
</dbReference>
<evidence type="ECO:0000256" key="13">
    <source>
        <dbReference type="ARBA" id="ARBA00079118"/>
    </source>
</evidence>
<evidence type="ECO:0000256" key="12">
    <source>
        <dbReference type="ARBA" id="ARBA00076356"/>
    </source>
</evidence>
<dbReference type="EMBL" id="JAIZAY010000008">
    <property type="protein sequence ID" value="KAJ8037609.1"/>
    <property type="molecule type" value="Genomic_DNA"/>
</dbReference>
<feature type="compositionally biased region" description="Basic and acidic residues" evidence="14">
    <location>
        <begin position="331"/>
        <end position="341"/>
    </location>
</feature>
<keyword evidence="18" id="KW-1185">Reference proteome</keyword>
<evidence type="ECO:0000256" key="7">
    <source>
        <dbReference type="ARBA" id="ARBA00022840"/>
    </source>
</evidence>
<feature type="region of interest" description="Disordered" evidence="14">
    <location>
        <begin position="154"/>
        <end position="224"/>
    </location>
</feature>
<dbReference type="PROSITE" id="PS51194">
    <property type="entry name" value="HELICASE_CTER"/>
    <property type="match status" value="1"/>
</dbReference>
<comment type="caution">
    <text evidence="17">The sequence shown here is derived from an EMBL/GenBank/DDBJ whole genome shotgun (WGS) entry which is preliminary data.</text>
</comment>
<dbReference type="PANTHER" id="PTHR45629:SF7">
    <property type="entry name" value="DNA EXCISION REPAIR PROTEIN ERCC-6-RELATED"/>
    <property type="match status" value="1"/>
</dbReference>
<evidence type="ECO:0000256" key="11">
    <source>
        <dbReference type="ARBA" id="ARBA00071998"/>
    </source>
</evidence>
<dbReference type="SMART" id="SM00490">
    <property type="entry name" value="HELICc"/>
    <property type="match status" value="1"/>
</dbReference>
<feature type="compositionally biased region" description="Polar residues" evidence="14">
    <location>
        <begin position="1028"/>
        <end position="1044"/>
    </location>
</feature>
<dbReference type="GO" id="GO:0016787">
    <property type="term" value="F:hydrolase activity"/>
    <property type="evidence" value="ECO:0007669"/>
    <property type="project" value="UniProtKB-KW"/>
</dbReference>
<dbReference type="Proteomes" id="UP001152320">
    <property type="component" value="Chromosome 8"/>
</dbReference>
<evidence type="ECO:0000256" key="14">
    <source>
        <dbReference type="SAM" id="MobiDB-lite"/>
    </source>
</evidence>
<dbReference type="CDD" id="cd18793">
    <property type="entry name" value="SF2_C_SNF"/>
    <property type="match status" value="1"/>
</dbReference>
<evidence type="ECO:0000259" key="15">
    <source>
        <dbReference type="PROSITE" id="PS51192"/>
    </source>
</evidence>
<feature type="compositionally biased region" description="Basic residues" evidence="14">
    <location>
        <begin position="1168"/>
        <end position="1177"/>
    </location>
</feature>
<evidence type="ECO:0000256" key="2">
    <source>
        <dbReference type="ARBA" id="ARBA00007025"/>
    </source>
</evidence>
<feature type="compositionally biased region" description="Basic and acidic residues" evidence="14">
    <location>
        <begin position="41"/>
        <end position="52"/>
    </location>
</feature>
<dbReference type="InterPro" id="IPR001650">
    <property type="entry name" value="Helicase_C-like"/>
</dbReference>
<evidence type="ECO:0000256" key="8">
    <source>
        <dbReference type="ARBA" id="ARBA00023125"/>
    </source>
</evidence>
<feature type="compositionally biased region" description="Polar residues" evidence="14">
    <location>
        <begin position="1298"/>
        <end position="1316"/>
    </location>
</feature>
<keyword evidence="6" id="KW-0347">Helicase</keyword>
<evidence type="ECO:0000256" key="5">
    <source>
        <dbReference type="ARBA" id="ARBA00022801"/>
    </source>
</evidence>
<comment type="similarity">
    <text evidence="2">Belongs to the SNF2/RAD54 helicase family.</text>
</comment>
<comment type="subcellular location">
    <subcellularLocation>
        <location evidence="1">Nucleus</location>
    </subcellularLocation>
</comment>
<accession>A0A9Q1C3V4</accession>
<evidence type="ECO:0000256" key="9">
    <source>
        <dbReference type="ARBA" id="ARBA00023204"/>
    </source>
</evidence>
<dbReference type="InterPro" id="IPR014001">
    <property type="entry name" value="Helicase_ATP-bd"/>
</dbReference>
<feature type="domain" description="Helicase C-terminal" evidence="16">
    <location>
        <begin position="848"/>
        <end position="1006"/>
    </location>
</feature>
<dbReference type="Gene3D" id="3.40.50.10810">
    <property type="entry name" value="Tandem AAA-ATPase domain"/>
    <property type="match status" value="1"/>
</dbReference>
<proteinExistence type="inferred from homology"/>
<keyword evidence="4" id="KW-0227">DNA damage</keyword>
<dbReference type="InterPro" id="IPR059240">
    <property type="entry name" value="cc_ERCC-6_N"/>
</dbReference>
<feature type="compositionally biased region" description="Basic and acidic residues" evidence="14">
    <location>
        <begin position="369"/>
        <end position="381"/>
    </location>
</feature>
<dbReference type="SUPFAM" id="SSF52540">
    <property type="entry name" value="P-loop containing nucleoside triphosphate hydrolases"/>
    <property type="match status" value="2"/>
</dbReference>
<dbReference type="PANTHER" id="PTHR45629">
    <property type="entry name" value="SNF2/RAD54 FAMILY MEMBER"/>
    <property type="match status" value="1"/>
</dbReference>
<keyword evidence="7" id="KW-0067">ATP-binding</keyword>
<keyword evidence="8" id="KW-0238">DNA-binding</keyword>
<evidence type="ECO:0000256" key="1">
    <source>
        <dbReference type="ARBA" id="ARBA00004123"/>
    </source>
</evidence>
<dbReference type="GO" id="GO:0006283">
    <property type="term" value="P:transcription-coupled nucleotide-excision repair"/>
    <property type="evidence" value="ECO:0007669"/>
    <property type="project" value="TreeGrafter"/>
</dbReference>
<sequence>MASNSGSDSLELTTNSKPRSDCETKSGDITEQGYNGSAKLTGKDESEVVESSEGKLKKKNVFEIDRNKIKMIPGSASQVGELQNLGVDVISQEDFEKGVLDQVDKAISLEEEKAAKDRAQRDLDAIQTDIRLATRDLNKIEKILVTMKKQGIQRNISDVNKQKEEKEKELKSLNKKRKSLMNQLEGKPDEEEDSGDEDDAEQNTQGSVLHHLLTKPLDQKRHETEQERMIRMGEVTPFEVARQSAKENRGGMSSMDSQSDFALFLGAKDVQTVKKHMEKSKWKGAQRQPEIKTQVRVAGTGWRSVEDTEALKKKDEEKQKRKKEKRKTPKMKFEPKYDPTKGRNFKTVKVSNKKAKKNLRHNWGSDAEISDHEEERGHDSDGSNFSDEIPSHALEESSEDEIVLPPTSKKEKKKSKAEQIEDGDITCLDDLKASYGVKVKTSFGDRVPKCTDDATQDLYFKRLKANRRAKEKRRQQRRDAGEDGDEDEESDSDLEDAELKGGLIIPGKIWHKLYRYQMTGVRWMWELHQQRAGGIMGDEMGLGKTIQMIAFLAGLKHSHLRDPDFRYSGLGPVLIICPATVMHQWVREFHKWYPDFRVAILHTSGSFMGSKATLVRDIVNSHGILVTSYTTCRIQQELLHKFEWHYVVLDEGHKIRNPDAESTIACKQFRTPHRLILTGSPLQNNLQELWSLFDFVFPGKLGTLPVFLEQFSVPITQGGYANATSVQVQTAYKCACVLRDTINPYLLRRMKADVQQNVQLPSKNEQVLFCRLTDEQKEIYKDYLNSRECHLIMKGDYQIFSGLITMRKICNHPHLVTGGPPLLKGQDEESIPVEERYGHWSKAGKMIVIDSLLKIWKKQGHRVLLFTQGKQMLDIIESYIKVRYTYLRLDGSTGISSRQSLINQFNQNSSIFVFILTTRVGGLGVNLTGANRVIIYDPDWNPSTDSQARERAWRIGQKRDVTIYRLLTAGTIEEKIYHRQIYKHFLTNRVLKDPRQRRFFKSNDLFELFTLNDGTEDTETSAIFAGTGSNIKANNDQEKTQSTPKKLKSKGMKSQRSWRGEGKDLDALKRSKSDADMTRKDILAPKRTASADNLHPEEIKFSIPKKIPRKDEENEGTKVFDFNKIIPEDDEDEMTAGQSEMKKDEEKKHRSKDEGRKKRKDELSSPLTKKKKKRRKDAKLDGVRISNLAKHRIFKSAKDQEVTEQEEKEAHKKQDEFVLEKLFKKSGVHSALKHDNIMEASNPDYVLIENEASRVAREAARALKESRQTCPNARSGVPTWTGTFGQGGSGTSRPRFGQSVNSNLASPVATQNSSSTEGKDEDKGLLGHTKLFGGDEAIKITSSQQQGSALPSSSLLLAKMRARNQVQMTEDQDEGSSSKMVPMIPKKYENLVNELKVFITEQAQIPGQASTDEILKNFQKKLNAEDTPVFRSMLRQVCKFERDIRGKGTWRMRIEYL</sequence>
<dbReference type="Pfam" id="PF00271">
    <property type="entry name" value="Helicase_C"/>
    <property type="match status" value="1"/>
</dbReference>
<feature type="compositionally biased region" description="Basic and acidic residues" evidence="14">
    <location>
        <begin position="160"/>
        <end position="172"/>
    </location>
</feature>
<dbReference type="InterPro" id="IPR050496">
    <property type="entry name" value="SNF2_RAD54_helicase_repair"/>
</dbReference>
<feature type="compositionally biased region" description="Basic residues" evidence="14">
    <location>
        <begin position="343"/>
        <end position="360"/>
    </location>
</feature>
<feature type="compositionally biased region" description="Acidic residues" evidence="14">
    <location>
        <begin position="482"/>
        <end position="495"/>
    </location>
</feature>
<feature type="compositionally biased region" description="Basic and acidic residues" evidence="14">
    <location>
        <begin position="1058"/>
        <end position="1084"/>
    </location>
</feature>
<dbReference type="FunFam" id="3.40.50.10810:FF:000042">
    <property type="entry name" value="SNF2 family helicase-like protein"/>
    <property type="match status" value="1"/>
</dbReference>
<dbReference type="FunFam" id="3.40.50.300:FF:000863">
    <property type="entry name" value="DNA excision repair protein ERCC-6"/>
    <property type="match status" value="1"/>
</dbReference>
<evidence type="ECO:0000256" key="10">
    <source>
        <dbReference type="ARBA" id="ARBA00023242"/>
    </source>
</evidence>
<dbReference type="GO" id="GO:0008094">
    <property type="term" value="F:ATP-dependent activity, acting on DNA"/>
    <property type="evidence" value="ECO:0007669"/>
    <property type="project" value="TreeGrafter"/>
</dbReference>
<keyword evidence="5" id="KW-0378">Hydrolase</keyword>
<evidence type="ECO:0000313" key="17">
    <source>
        <dbReference type="EMBL" id="KAJ8037609.1"/>
    </source>
</evidence>
<feature type="compositionally biased region" description="Acidic residues" evidence="14">
    <location>
        <begin position="188"/>
        <end position="201"/>
    </location>
</feature>
<reference evidence="17" key="1">
    <citation type="submission" date="2021-10" db="EMBL/GenBank/DDBJ databases">
        <title>Tropical sea cucumber genome reveals ecological adaptation and Cuvierian tubules defense mechanism.</title>
        <authorList>
            <person name="Chen T."/>
        </authorList>
    </citation>
    <scope>NUCLEOTIDE SEQUENCE</scope>
    <source>
        <strain evidence="17">Nanhai2018</strain>
        <tissue evidence="17">Muscle</tissue>
    </source>
</reference>
<feature type="region of interest" description="Disordered" evidence="14">
    <location>
        <begin position="1268"/>
        <end position="1328"/>
    </location>
</feature>
<feature type="domain" description="Helicase ATP-binding" evidence="15">
    <location>
        <begin position="525"/>
        <end position="699"/>
    </location>
</feature>